<evidence type="ECO:0000256" key="4">
    <source>
        <dbReference type="PIRSR" id="PIRSR005962-1"/>
    </source>
</evidence>
<dbReference type="InterPro" id="IPR036264">
    <property type="entry name" value="Bact_exopeptidase_dim_dom"/>
</dbReference>
<dbReference type="AlphaFoldDB" id="A0A370TEP5"/>
<dbReference type="FunFam" id="3.30.70.360:FF:000001">
    <property type="entry name" value="N-acetyldiaminopimelate deacetylase"/>
    <property type="match status" value="1"/>
</dbReference>
<feature type="binding site" evidence="4">
    <location>
        <position position="173"/>
    </location>
    <ligand>
        <name>Mn(2+)</name>
        <dbReference type="ChEBI" id="CHEBI:29035"/>
        <label>1</label>
    </ligand>
</feature>
<dbReference type="OrthoDB" id="6119954at2759"/>
<dbReference type="PANTHER" id="PTHR11014:SF63">
    <property type="entry name" value="METALLOPEPTIDASE, PUTATIVE (AFU_ORTHOLOGUE AFUA_6G09600)-RELATED"/>
    <property type="match status" value="1"/>
</dbReference>
<proteinExistence type="inferred from homology"/>
<evidence type="ECO:0000256" key="3">
    <source>
        <dbReference type="ARBA" id="ARBA00022801"/>
    </source>
</evidence>
<evidence type="ECO:0000256" key="1">
    <source>
        <dbReference type="ARBA" id="ARBA00006153"/>
    </source>
</evidence>
<dbReference type="EMBL" id="NPIC01000009">
    <property type="protein sequence ID" value="RDL33162.1"/>
    <property type="molecule type" value="Genomic_DNA"/>
</dbReference>
<feature type="signal peptide" evidence="5">
    <location>
        <begin position="1"/>
        <end position="19"/>
    </location>
</feature>
<dbReference type="NCBIfam" id="TIGR01891">
    <property type="entry name" value="amidohydrolases"/>
    <property type="match status" value="1"/>
</dbReference>
<organism evidence="7 8">
    <name type="scientific">Venustampulla echinocandica</name>
    <dbReference type="NCBI Taxonomy" id="2656787"/>
    <lineage>
        <taxon>Eukaryota</taxon>
        <taxon>Fungi</taxon>
        <taxon>Dikarya</taxon>
        <taxon>Ascomycota</taxon>
        <taxon>Pezizomycotina</taxon>
        <taxon>Leotiomycetes</taxon>
        <taxon>Helotiales</taxon>
        <taxon>Pleuroascaceae</taxon>
        <taxon>Venustampulla</taxon>
    </lineage>
</organism>
<keyword evidence="4" id="KW-0464">Manganese</keyword>
<dbReference type="PANTHER" id="PTHR11014">
    <property type="entry name" value="PEPTIDASE M20 FAMILY MEMBER"/>
    <property type="match status" value="1"/>
</dbReference>
<name>A0A370TEP5_9HELO</name>
<keyword evidence="5" id="KW-0732">Signal</keyword>
<dbReference type="GO" id="GO:0046872">
    <property type="term" value="F:metal ion binding"/>
    <property type="evidence" value="ECO:0007669"/>
    <property type="project" value="UniProtKB-KW"/>
</dbReference>
<feature type="binding site" evidence="4">
    <location>
        <position position="200"/>
    </location>
    <ligand>
        <name>Mn(2+)</name>
        <dbReference type="ChEBI" id="CHEBI:29035"/>
        <label>2</label>
    </ligand>
</feature>
<dbReference type="Gene3D" id="3.30.70.360">
    <property type="match status" value="1"/>
</dbReference>
<dbReference type="Pfam" id="PF01546">
    <property type="entry name" value="Peptidase_M20"/>
    <property type="match status" value="1"/>
</dbReference>
<evidence type="ECO:0000313" key="7">
    <source>
        <dbReference type="EMBL" id="RDL33162.1"/>
    </source>
</evidence>
<feature type="binding site" evidence="4">
    <location>
        <position position="139"/>
    </location>
    <ligand>
        <name>Mn(2+)</name>
        <dbReference type="ChEBI" id="CHEBI:29035"/>
        <label>2</label>
    </ligand>
</feature>
<dbReference type="Gene3D" id="3.40.630.10">
    <property type="entry name" value="Zn peptidases"/>
    <property type="match status" value="1"/>
</dbReference>
<dbReference type="InterPro" id="IPR002933">
    <property type="entry name" value="Peptidase_M20"/>
</dbReference>
<dbReference type="GeneID" id="43601450"/>
<comment type="cofactor">
    <cofactor evidence="4">
        <name>Mn(2+)</name>
        <dbReference type="ChEBI" id="CHEBI:29035"/>
    </cofactor>
    <text evidence="4">The Mn(2+) ion enhances activity.</text>
</comment>
<accession>A0A370TEP5</accession>
<evidence type="ECO:0000256" key="2">
    <source>
        <dbReference type="ARBA" id="ARBA00006247"/>
    </source>
</evidence>
<dbReference type="PIRSF" id="PIRSF005962">
    <property type="entry name" value="Pept_M20D_amidohydro"/>
    <property type="match status" value="1"/>
</dbReference>
<comment type="similarity">
    <text evidence="2">Belongs to the peptidase M20A family.</text>
</comment>
<dbReference type="Proteomes" id="UP000254866">
    <property type="component" value="Unassembled WGS sequence"/>
</dbReference>
<dbReference type="Pfam" id="PF07687">
    <property type="entry name" value="M20_dimer"/>
    <property type="match status" value="1"/>
</dbReference>
<reference evidence="7 8" key="1">
    <citation type="journal article" date="2018" name="IMA Fungus">
        <title>IMA Genome-F 9: Draft genome sequence of Annulohypoxylon stygium, Aspergillus mulundensis, Berkeleyomyces basicola (syn. Thielaviopsis basicola), Ceratocystis smalleyi, two Cercospora beticola strains, Coleophoma cylindrospora, Fusarium fracticaudum, Phialophora cf. hyalina, and Morchella septimelata.</title>
        <authorList>
            <person name="Wingfield B.D."/>
            <person name="Bills G.F."/>
            <person name="Dong Y."/>
            <person name="Huang W."/>
            <person name="Nel W.J."/>
            <person name="Swalarsk-Parry B.S."/>
            <person name="Vaghefi N."/>
            <person name="Wilken P.M."/>
            <person name="An Z."/>
            <person name="de Beer Z.W."/>
            <person name="De Vos L."/>
            <person name="Chen L."/>
            <person name="Duong T.A."/>
            <person name="Gao Y."/>
            <person name="Hammerbacher A."/>
            <person name="Kikkert J.R."/>
            <person name="Li Y."/>
            <person name="Li H."/>
            <person name="Li K."/>
            <person name="Li Q."/>
            <person name="Liu X."/>
            <person name="Ma X."/>
            <person name="Naidoo K."/>
            <person name="Pethybridge S.J."/>
            <person name="Sun J."/>
            <person name="Steenkamp E.T."/>
            <person name="van der Nest M.A."/>
            <person name="van Wyk S."/>
            <person name="Wingfield M.J."/>
            <person name="Xiong C."/>
            <person name="Yue Q."/>
            <person name="Zhang X."/>
        </authorList>
    </citation>
    <scope>NUCLEOTIDE SEQUENCE [LARGE SCALE GENOMIC DNA]</scope>
    <source>
        <strain evidence="7 8">BP 5553</strain>
    </source>
</reference>
<evidence type="ECO:0000256" key="5">
    <source>
        <dbReference type="SAM" id="SignalP"/>
    </source>
</evidence>
<dbReference type="InterPro" id="IPR017439">
    <property type="entry name" value="Amidohydrolase"/>
</dbReference>
<keyword evidence="4" id="KW-0479">Metal-binding</keyword>
<dbReference type="SUPFAM" id="SSF53187">
    <property type="entry name" value="Zn-dependent exopeptidases"/>
    <property type="match status" value="1"/>
</dbReference>
<comment type="similarity">
    <text evidence="1">Belongs to the peptidase M20 family.</text>
</comment>
<evidence type="ECO:0000313" key="8">
    <source>
        <dbReference type="Proteomes" id="UP000254866"/>
    </source>
</evidence>
<dbReference type="GO" id="GO:0016787">
    <property type="term" value="F:hydrolase activity"/>
    <property type="evidence" value="ECO:0007669"/>
    <property type="project" value="UniProtKB-KW"/>
</dbReference>
<feature type="domain" description="Peptidase M20 dimerisation" evidence="6">
    <location>
        <begin position="222"/>
        <end position="318"/>
    </location>
</feature>
<comment type="caution">
    <text evidence="7">The sequence shown here is derived from an EMBL/GenBank/DDBJ whole genome shotgun (WGS) entry which is preliminary data.</text>
</comment>
<dbReference type="RefSeq" id="XP_031866655.1">
    <property type="nucleotide sequence ID" value="XM_032017224.1"/>
</dbReference>
<dbReference type="SUPFAM" id="SSF55031">
    <property type="entry name" value="Bacterial exopeptidase dimerisation domain"/>
    <property type="match status" value="1"/>
</dbReference>
<dbReference type="CDD" id="cd05664">
    <property type="entry name" value="M20_Acy1-like"/>
    <property type="match status" value="1"/>
</dbReference>
<keyword evidence="3" id="KW-0378">Hydrolase</keyword>
<feature type="binding site" evidence="4">
    <location>
        <position position="137"/>
    </location>
    <ligand>
        <name>Mn(2+)</name>
        <dbReference type="ChEBI" id="CHEBI:29035"/>
        <label>2</label>
    </ligand>
</feature>
<keyword evidence="8" id="KW-1185">Reference proteome</keyword>
<feature type="chain" id="PRO_5016868584" description="Peptidase M20 dimerisation domain-containing protein" evidence="5">
    <location>
        <begin position="20"/>
        <end position="441"/>
    </location>
</feature>
<dbReference type="InterPro" id="IPR011650">
    <property type="entry name" value="Peptidase_M20_dimer"/>
</dbReference>
<protein>
    <recommendedName>
        <fullName evidence="6">Peptidase M20 dimerisation domain-containing protein</fullName>
    </recommendedName>
</protein>
<gene>
    <name evidence="7" type="ORF">BP5553_08601</name>
</gene>
<sequence>MTSPFVVLVSAIGQAVVTGHTQPSVENLKQIINDHRPKLDHYESVYKNLHSRPELGCMESETAGVAAEHLKNLGFEVHEGIGGHGLAGVFKNGSGRTILLRADMDALAILEETGLSYASRARMIDDQGVDQPVSHACGHDTHVTCLMAAATLLHSAKSSWKGTLICLFQPDEEHGAGAQAMVDDGLYKKIPKPDIVLGQHVTPVRSGVVATRSGPCMSAADSFNVTIFGRGGHGSQPQNTVDPVLIASHVIIRLQSIVSREVKPGEIAVITCGSIHGGGTGNVIPDQVDLKLNIRTYTPEVRSQVLASMKRIIESECEASGAERKPVITATDSFPLTDNDQGLTDTLTSAFQSYFGADNVWDMGRATASEDVSILATSIGVPYSYWNFGGTDEDKWEDAVRKGKVTSLIPGNHSSLFAPVIEPTLRTGIDAISLAALTFLT</sequence>
<evidence type="ECO:0000259" key="6">
    <source>
        <dbReference type="Pfam" id="PF07687"/>
    </source>
</evidence>